<dbReference type="EMBL" id="AGNK02001348">
    <property type="status" value="NOT_ANNOTATED_CDS"/>
    <property type="molecule type" value="Genomic_DNA"/>
</dbReference>
<dbReference type="Gramene" id="KQL26849">
    <property type="protein sequence ID" value="KQL26849"/>
    <property type="gene ID" value="SETIT_033443mg"/>
</dbReference>
<evidence type="ECO:0000256" key="1">
    <source>
        <dbReference type="SAM" id="MobiDB-lite"/>
    </source>
</evidence>
<accession>K4A3J0</accession>
<dbReference type="Proteomes" id="UP000004995">
    <property type="component" value="Unassembled WGS sequence"/>
</dbReference>
<feature type="region of interest" description="Disordered" evidence="1">
    <location>
        <begin position="1"/>
        <end position="22"/>
    </location>
</feature>
<reference evidence="3" key="1">
    <citation type="journal article" date="2012" name="Nat. Biotechnol.">
        <title>Reference genome sequence of the model plant Setaria.</title>
        <authorList>
            <person name="Bennetzen J.L."/>
            <person name="Schmutz J."/>
            <person name="Wang H."/>
            <person name="Percifield R."/>
            <person name="Hawkins J."/>
            <person name="Pontaroli A.C."/>
            <person name="Estep M."/>
            <person name="Feng L."/>
            <person name="Vaughn J.N."/>
            <person name="Grimwood J."/>
            <person name="Jenkins J."/>
            <person name="Barry K."/>
            <person name="Lindquist E."/>
            <person name="Hellsten U."/>
            <person name="Deshpande S."/>
            <person name="Wang X."/>
            <person name="Wu X."/>
            <person name="Mitros T."/>
            <person name="Triplett J."/>
            <person name="Yang X."/>
            <person name="Ye C.Y."/>
            <person name="Mauro-Herrera M."/>
            <person name="Wang L."/>
            <person name="Li P."/>
            <person name="Sharma M."/>
            <person name="Sharma R."/>
            <person name="Ronald P.C."/>
            <person name="Panaud O."/>
            <person name="Kellogg E.A."/>
            <person name="Brutnell T.P."/>
            <person name="Doust A.N."/>
            <person name="Tuskan G.A."/>
            <person name="Rokhsar D."/>
            <person name="Devos K.M."/>
        </authorList>
    </citation>
    <scope>NUCLEOTIDE SEQUENCE [LARGE SCALE GENOMIC DNA]</scope>
    <source>
        <strain evidence="3">cv. Yugu1</strain>
    </source>
</reference>
<proteinExistence type="predicted"/>
<reference evidence="2" key="2">
    <citation type="submission" date="2018-08" db="UniProtKB">
        <authorList>
            <consortium name="EnsemblPlants"/>
        </authorList>
    </citation>
    <scope>IDENTIFICATION</scope>
    <source>
        <strain evidence="2">Yugu1</strain>
    </source>
</reference>
<sequence>MAGPATASDGGQPAACDDRQLDLPQDCPSHRLDLALANDDWVLFVKTRRPRGAI</sequence>
<protein>
    <submittedName>
        <fullName evidence="2">Uncharacterized protein</fullName>
    </submittedName>
</protein>
<name>K4A3J0_SETIT</name>
<dbReference type="EnsemblPlants" id="KQL26849">
    <property type="protein sequence ID" value="KQL26849"/>
    <property type="gene ID" value="SETIT_033443mg"/>
</dbReference>
<dbReference type="InParanoid" id="K4A3J0"/>
<dbReference type="AlphaFoldDB" id="K4A3J0"/>
<evidence type="ECO:0000313" key="3">
    <source>
        <dbReference type="Proteomes" id="UP000004995"/>
    </source>
</evidence>
<evidence type="ECO:0000313" key="2">
    <source>
        <dbReference type="EnsemblPlants" id="KQL26849"/>
    </source>
</evidence>
<dbReference type="HOGENOM" id="CLU_3053954_0_0_1"/>
<keyword evidence="3" id="KW-1185">Reference proteome</keyword>
<organism evidence="2 3">
    <name type="scientific">Setaria italica</name>
    <name type="common">Foxtail millet</name>
    <name type="synonym">Panicum italicum</name>
    <dbReference type="NCBI Taxonomy" id="4555"/>
    <lineage>
        <taxon>Eukaryota</taxon>
        <taxon>Viridiplantae</taxon>
        <taxon>Streptophyta</taxon>
        <taxon>Embryophyta</taxon>
        <taxon>Tracheophyta</taxon>
        <taxon>Spermatophyta</taxon>
        <taxon>Magnoliopsida</taxon>
        <taxon>Liliopsida</taxon>
        <taxon>Poales</taxon>
        <taxon>Poaceae</taxon>
        <taxon>PACMAD clade</taxon>
        <taxon>Panicoideae</taxon>
        <taxon>Panicodae</taxon>
        <taxon>Paniceae</taxon>
        <taxon>Cenchrinae</taxon>
        <taxon>Setaria</taxon>
    </lineage>
</organism>